<reference evidence="2 3" key="1">
    <citation type="journal article" date="2011" name="Proc. Natl. Acad. Sci. U.S.A.">
        <title>Genome and transcriptome analyses of the mountain pine beetle-fungal symbiont Grosmannia clavigera, a lodgepole pine pathogen.</title>
        <authorList>
            <person name="DiGuistini S."/>
            <person name="Wang Y."/>
            <person name="Liao N.Y."/>
            <person name="Taylor G."/>
            <person name="Tanguay P."/>
            <person name="Feau N."/>
            <person name="Henrissat B."/>
            <person name="Chan S.K."/>
            <person name="Hesse-Orce U."/>
            <person name="Alamouti S.M."/>
            <person name="Tsui C.K.M."/>
            <person name="Docking R.T."/>
            <person name="Levasseur A."/>
            <person name="Haridas S."/>
            <person name="Robertson G."/>
            <person name="Birol I."/>
            <person name="Holt R.A."/>
            <person name="Marra M.A."/>
            <person name="Hamelin R.C."/>
            <person name="Hirst M."/>
            <person name="Jones S.J.M."/>
            <person name="Bohlmann J."/>
            <person name="Breuil C."/>
        </authorList>
    </citation>
    <scope>NUCLEOTIDE SEQUENCE [LARGE SCALE GENOMIC DNA]</scope>
    <source>
        <strain evidence="3">kw1407 / UAMH 11150</strain>
    </source>
</reference>
<name>F0XHH4_GROCL</name>
<feature type="compositionally biased region" description="Basic residues" evidence="1">
    <location>
        <begin position="44"/>
        <end position="56"/>
    </location>
</feature>
<feature type="compositionally biased region" description="Basic and acidic residues" evidence="1">
    <location>
        <begin position="109"/>
        <end position="133"/>
    </location>
</feature>
<proteinExistence type="predicted"/>
<keyword evidence="3" id="KW-1185">Reference proteome</keyword>
<dbReference type="EMBL" id="GL629769">
    <property type="protein sequence ID" value="EFX03275.1"/>
    <property type="molecule type" value="Genomic_DNA"/>
</dbReference>
<accession>F0XHH4</accession>
<dbReference type="Proteomes" id="UP000007796">
    <property type="component" value="Unassembled WGS sequence"/>
</dbReference>
<feature type="compositionally biased region" description="Basic and acidic residues" evidence="1">
    <location>
        <begin position="25"/>
        <end position="43"/>
    </location>
</feature>
<evidence type="ECO:0000313" key="3">
    <source>
        <dbReference type="Proteomes" id="UP000007796"/>
    </source>
</evidence>
<feature type="compositionally biased region" description="Basic residues" evidence="1">
    <location>
        <begin position="1"/>
        <end position="10"/>
    </location>
</feature>
<sequence length="225" mass="25247">MEPHSQRGRRQTSSVSLSGSSRRSASSDKKDSSRWQKGCDRNRGRNRGRSRGRSRSRSRDRNGSTSLETGGGERLRHRGKANQKTQHRRGGWKRSLSRSLSGSSGDGTDYNRRRSTRNENSHDENHERDERPARQQSPTGRRRRINTSSVSSRSKSRDKSADVLDKDDIPAATTTVQPAIAAATTMSADHEPASSASGQPQAAQRLVNEKREKELKEKIKQMRSR</sequence>
<feature type="region of interest" description="Disordered" evidence="1">
    <location>
        <begin position="1"/>
        <end position="225"/>
    </location>
</feature>
<dbReference type="RefSeq" id="XP_014172757.1">
    <property type="nucleotide sequence ID" value="XM_014317282.1"/>
</dbReference>
<dbReference type="HOGENOM" id="CLU_1230058_0_0_1"/>
<protein>
    <submittedName>
        <fullName evidence="2">Uncharacterized protein</fullName>
    </submittedName>
</protein>
<feature type="compositionally biased region" description="Basic and acidic residues" evidence="1">
    <location>
        <begin position="155"/>
        <end position="169"/>
    </location>
</feature>
<feature type="compositionally biased region" description="Low complexity" evidence="1">
    <location>
        <begin position="193"/>
        <end position="204"/>
    </location>
</feature>
<evidence type="ECO:0000313" key="2">
    <source>
        <dbReference type="EMBL" id="EFX03275.1"/>
    </source>
</evidence>
<feature type="compositionally biased region" description="Basic residues" evidence="1">
    <location>
        <begin position="75"/>
        <end position="96"/>
    </location>
</feature>
<dbReference type="InParanoid" id="F0XHH4"/>
<organism evidence="3">
    <name type="scientific">Grosmannia clavigera (strain kw1407 / UAMH 11150)</name>
    <name type="common">Blue stain fungus</name>
    <name type="synonym">Graphiocladiella clavigera</name>
    <dbReference type="NCBI Taxonomy" id="655863"/>
    <lineage>
        <taxon>Eukaryota</taxon>
        <taxon>Fungi</taxon>
        <taxon>Dikarya</taxon>
        <taxon>Ascomycota</taxon>
        <taxon>Pezizomycotina</taxon>
        <taxon>Sordariomycetes</taxon>
        <taxon>Sordariomycetidae</taxon>
        <taxon>Ophiostomatales</taxon>
        <taxon>Ophiostomataceae</taxon>
        <taxon>Leptographium</taxon>
    </lineage>
</organism>
<dbReference type="AlphaFoldDB" id="F0XHH4"/>
<evidence type="ECO:0000256" key="1">
    <source>
        <dbReference type="SAM" id="MobiDB-lite"/>
    </source>
</evidence>
<gene>
    <name evidence="2" type="ORF">CMQ_3204</name>
</gene>
<dbReference type="GeneID" id="25976279"/>
<feature type="compositionally biased region" description="Low complexity" evidence="1">
    <location>
        <begin position="11"/>
        <end position="24"/>
    </location>
</feature>
<feature type="compositionally biased region" description="Basic and acidic residues" evidence="1">
    <location>
        <begin position="207"/>
        <end position="225"/>
    </location>
</feature>